<reference evidence="9" key="1">
    <citation type="submission" date="2022-08" db="EMBL/GenBank/DDBJ databases">
        <title>Draft genome sequencing of Roseisolibacter agri AW1220.</title>
        <authorList>
            <person name="Tobiishi Y."/>
            <person name="Tonouchi A."/>
        </authorList>
    </citation>
    <scope>NUCLEOTIDE SEQUENCE</scope>
    <source>
        <strain evidence="9">AW1220</strain>
    </source>
</reference>
<dbReference type="Gene3D" id="3.90.1560.10">
    <property type="entry name" value="ComB-like"/>
    <property type="match status" value="1"/>
</dbReference>
<keyword evidence="10" id="KW-1185">Reference proteome</keyword>
<dbReference type="InterPro" id="IPR005238">
    <property type="entry name" value="ComB-like"/>
</dbReference>
<dbReference type="PANTHER" id="PTHR37311">
    <property type="entry name" value="2-PHOSPHOSULFOLACTATE PHOSPHATASE-RELATED"/>
    <property type="match status" value="1"/>
</dbReference>
<evidence type="ECO:0000256" key="1">
    <source>
        <dbReference type="ARBA" id="ARBA00001946"/>
    </source>
</evidence>
<protein>
    <recommendedName>
        <fullName evidence="4 8">Probable 2-phosphosulfolactate phosphatase</fullName>
        <ecNumber evidence="3 8">3.1.3.71</ecNumber>
    </recommendedName>
</protein>
<comment type="similarity">
    <text evidence="2 8">Belongs to the ComB family.</text>
</comment>
<dbReference type="PANTHER" id="PTHR37311:SF1">
    <property type="entry name" value="2-PHOSPHOSULFOLACTATE PHOSPHATASE-RELATED"/>
    <property type="match status" value="1"/>
</dbReference>
<gene>
    <name evidence="8 9" type="primary">comB</name>
    <name evidence="9" type="ORF">rosag_40310</name>
</gene>
<evidence type="ECO:0000313" key="9">
    <source>
        <dbReference type="EMBL" id="GLC27518.1"/>
    </source>
</evidence>
<evidence type="ECO:0000256" key="8">
    <source>
        <dbReference type="HAMAP-Rule" id="MF_00490"/>
    </source>
</evidence>
<evidence type="ECO:0000256" key="6">
    <source>
        <dbReference type="ARBA" id="ARBA00022842"/>
    </source>
</evidence>
<evidence type="ECO:0000256" key="3">
    <source>
        <dbReference type="ARBA" id="ARBA00012953"/>
    </source>
</evidence>
<dbReference type="HAMAP" id="MF_00490">
    <property type="entry name" value="ComB"/>
    <property type="match status" value="1"/>
</dbReference>
<dbReference type="RefSeq" id="WP_284351956.1">
    <property type="nucleotide sequence ID" value="NZ_BRXS01000006.1"/>
</dbReference>
<comment type="caution">
    <text evidence="9">The sequence shown here is derived from an EMBL/GenBank/DDBJ whole genome shotgun (WGS) entry which is preliminary data.</text>
</comment>
<dbReference type="Pfam" id="PF04029">
    <property type="entry name" value="2-ph_phosp"/>
    <property type="match status" value="1"/>
</dbReference>
<dbReference type="GO" id="GO:0050532">
    <property type="term" value="F:2-phosphosulfolactate phosphatase activity"/>
    <property type="evidence" value="ECO:0007669"/>
    <property type="project" value="UniProtKB-UniRule"/>
</dbReference>
<dbReference type="Proteomes" id="UP001161325">
    <property type="component" value="Unassembled WGS sequence"/>
</dbReference>
<name>A0AA37QKK6_9BACT</name>
<comment type="cofactor">
    <cofactor evidence="1 8">
        <name>Mg(2+)</name>
        <dbReference type="ChEBI" id="CHEBI:18420"/>
    </cofactor>
</comment>
<keyword evidence="5 8" id="KW-0378">Hydrolase</keyword>
<dbReference type="EC" id="3.1.3.71" evidence="3 8"/>
<sequence length="248" mass="26477">MRLDVLFGVGALTPGDVAGRVVAVIDVLRASSTIATALANGARSIVPLESSDEVVLRSRQFERRDVKLAGERRMLPIPGFDLGNSPGEYTPEAVEGKTILFATTNGTPALVATQGARDVIVASYVNLKASLAFLRTAARGGADVMILCAGRERHFALEDAACAGRIVRGLMRRRPDVALNDAAQACVLLDRRYGDRLDLLFADAVHGRALAEAGFSADLDACAAIDAQEVVPVYYDRQITKLGPGWER</sequence>
<keyword evidence="6 8" id="KW-0460">Magnesium</keyword>
<dbReference type="EMBL" id="BRXS01000006">
    <property type="protein sequence ID" value="GLC27518.1"/>
    <property type="molecule type" value="Genomic_DNA"/>
</dbReference>
<evidence type="ECO:0000256" key="4">
    <source>
        <dbReference type="ARBA" id="ARBA00021948"/>
    </source>
</evidence>
<evidence type="ECO:0000256" key="5">
    <source>
        <dbReference type="ARBA" id="ARBA00022801"/>
    </source>
</evidence>
<proteinExistence type="inferred from homology"/>
<comment type="catalytic activity">
    <reaction evidence="7 8">
        <text>(2R)-O-phospho-3-sulfolactate + H2O = (2R)-3-sulfolactate + phosphate</text>
        <dbReference type="Rhea" id="RHEA:23416"/>
        <dbReference type="ChEBI" id="CHEBI:15377"/>
        <dbReference type="ChEBI" id="CHEBI:15597"/>
        <dbReference type="ChEBI" id="CHEBI:43474"/>
        <dbReference type="ChEBI" id="CHEBI:58738"/>
        <dbReference type="EC" id="3.1.3.71"/>
    </reaction>
</comment>
<dbReference type="InterPro" id="IPR036702">
    <property type="entry name" value="ComB-like_sf"/>
</dbReference>
<dbReference type="SUPFAM" id="SSF142823">
    <property type="entry name" value="ComB-like"/>
    <property type="match status" value="1"/>
</dbReference>
<dbReference type="AlphaFoldDB" id="A0AA37QKK6"/>
<evidence type="ECO:0000256" key="2">
    <source>
        <dbReference type="ARBA" id="ARBA00009997"/>
    </source>
</evidence>
<accession>A0AA37QKK6</accession>
<evidence type="ECO:0000313" key="10">
    <source>
        <dbReference type="Proteomes" id="UP001161325"/>
    </source>
</evidence>
<dbReference type="GO" id="GO:0000287">
    <property type="term" value="F:magnesium ion binding"/>
    <property type="evidence" value="ECO:0007669"/>
    <property type="project" value="UniProtKB-UniRule"/>
</dbReference>
<organism evidence="9 10">
    <name type="scientific">Roseisolibacter agri</name>
    <dbReference type="NCBI Taxonomy" id="2014610"/>
    <lineage>
        <taxon>Bacteria</taxon>
        <taxon>Pseudomonadati</taxon>
        <taxon>Gemmatimonadota</taxon>
        <taxon>Gemmatimonadia</taxon>
        <taxon>Gemmatimonadales</taxon>
        <taxon>Gemmatimonadaceae</taxon>
        <taxon>Roseisolibacter</taxon>
    </lineage>
</organism>
<evidence type="ECO:0000256" key="7">
    <source>
        <dbReference type="ARBA" id="ARBA00033711"/>
    </source>
</evidence>
<dbReference type="GO" id="GO:0050545">
    <property type="term" value="F:sulfopyruvate decarboxylase activity"/>
    <property type="evidence" value="ECO:0007669"/>
    <property type="project" value="TreeGrafter"/>
</dbReference>